<dbReference type="InterPro" id="IPR036465">
    <property type="entry name" value="vWFA_dom_sf"/>
</dbReference>
<dbReference type="GO" id="GO:0005737">
    <property type="term" value="C:cytoplasm"/>
    <property type="evidence" value="ECO:0007669"/>
    <property type="project" value="UniProtKB-SubCell"/>
</dbReference>
<evidence type="ECO:0000313" key="10">
    <source>
        <dbReference type="WBParaSite" id="SBAD_0001350801-mRNA-1"/>
    </source>
</evidence>
<dbReference type="PROSITE" id="PS50988">
    <property type="entry name" value="TROVE"/>
    <property type="match status" value="1"/>
</dbReference>
<gene>
    <name evidence="8" type="ORF">SBAD_LOCUS13092</name>
</gene>
<proteinExistence type="inferred from homology"/>
<comment type="similarity">
    <text evidence="2">Belongs to the Ro 60 kDa family.</text>
</comment>
<evidence type="ECO:0000313" key="9">
    <source>
        <dbReference type="Proteomes" id="UP000270296"/>
    </source>
</evidence>
<dbReference type="PANTHER" id="PTHR14202">
    <property type="entry name" value="60 KDA RIBONUCLEOPROTEIN SSA/RO"/>
    <property type="match status" value="1"/>
</dbReference>
<dbReference type="Proteomes" id="UP000270296">
    <property type="component" value="Unassembled WGS sequence"/>
</dbReference>
<dbReference type="OrthoDB" id="6098064at2759"/>
<dbReference type="GO" id="GO:0046872">
    <property type="term" value="F:metal ion binding"/>
    <property type="evidence" value="ECO:0007669"/>
    <property type="project" value="UniProtKB-KW"/>
</dbReference>
<name>A0A183JB44_9BILA</name>
<evidence type="ECO:0000256" key="2">
    <source>
        <dbReference type="ARBA" id="ARBA00007814"/>
    </source>
</evidence>
<keyword evidence="5" id="KW-0694">RNA-binding</keyword>
<dbReference type="PANTHER" id="PTHR14202:SF0">
    <property type="entry name" value="RNA-BINDING PROTEIN RO60"/>
    <property type="match status" value="1"/>
</dbReference>
<keyword evidence="3" id="KW-0963">Cytoplasm</keyword>
<dbReference type="Gene3D" id="3.40.50.410">
    <property type="entry name" value="von Willebrand factor, type A domain"/>
    <property type="match status" value="1"/>
</dbReference>
<organism evidence="10">
    <name type="scientific">Soboliphyme baturini</name>
    <dbReference type="NCBI Taxonomy" id="241478"/>
    <lineage>
        <taxon>Eukaryota</taxon>
        <taxon>Metazoa</taxon>
        <taxon>Ecdysozoa</taxon>
        <taxon>Nematoda</taxon>
        <taxon>Enoplea</taxon>
        <taxon>Dorylaimia</taxon>
        <taxon>Dioctophymatida</taxon>
        <taxon>Dioctophymatoidea</taxon>
        <taxon>Soboliphymatidae</taxon>
        <taxon>Soboliphyme</taxon>
    </lineage>
</organism>
<evidence type="ECO:0000256" key="5">
    <source>
        <dbReference type="ARBA" id="ARBA00022884"/>
    </source>
</evidence>
<dbReference type="InterPro" id="IPR008858">
    <property type="entry name" value="TROVE_dom"/>
</dbReference>
<dbReference type="EMBL" id="UZAM01020188">
    <property type="protein sequence ID" value="VDP54004.1"/>
    <property type="molecule type" value="Genomic_DNA"/>
</dbReference>
<reference evidence="8 9" key="2">
    <citation type="submission" date="2018-11" db="EMBL/GenBank/DDBJ databases">
        <authorList>
            <consortium name="Pathogen Informatics"/>
        </authorList>
    </citation>
    <scope>NUCLEOTIDE SEQUENCE [LARGE SCALE GENOMIC DNA]</scope>
</reference>
<keyword evidence="9" id="KW-1185">Reference proteome</keyword>
<dbReference type="InterPro" id="IPR040322">
    <property type="entry name" value="TROVE2"/>
</dbReference>
<evidence type="ECO:0000256" key="6">
    <source>
        <dbReference type="ARBA" id="ARBA00023274"/>
    </source>
</evidence>
<evidence type="ECO:0000256" key="3">
    <source>
        <dbReference type="ARBA" id="ARBA00022490"/>
    </source>
</evidence>
<comment type="subcellular location">
    <subcellularLocation>
        <location evidence="1">Cytoplasm</location>
    </subcellularLocation>
</comment>
<protein>
    <submittedName>
        <fullName evidence="10">TROVE domain-containing protein</fullName>
    </submittedName>
</protein>
<feature type="domain" description="TROVE" evidence="7">
    <location>
        <begin position="56"/>
        <end position="112"/>
    </location>
</feature>
<dbReference type="SUPFAM" id="SSF140864">
    <property type="entry name" value="TROVE domain-like"/>
    <property type="match status" value="1"/>
</dbReference>
<evidence type="ECO:0000259" key="7">
    <source>
        <dbReference type="PROSITE" id="PS50988"/>
    </source>
</evidence>
<keyword evidence="4" id="KW-0479">Metal-binding</keyword>
<evidence type="ECO:0000256" key="4">
    <source>
        <dbReference type="ARBA" id="ARBA00022723"/>
    </source>
</evidence>
<dbReference type="InterPro" id="IPR037214">
    <property type="entry name" value="TROVE_dom_sf"/>
</dbReference>
<reference evidence="10" key="1">
    <citation type="submission" date="2016-06" db="UniProtKB">
        <authorList>
            <consortium name="WormBaseParasite"/>
        </authorList>
    </citation>
    <scope>IDENTIFICATION</scope>
</reference>
<dbReference type="GO" id="GO:1990904">
    <property type="term" value="C:ribonucleoprotein complex"/>
    <property type="evidence" value="ECO:0007669"/>
    <property type="project" value="UniProtKB-KW"/>
</dbReference>
<evidence type="ECO:0000313" key="8">
    <source>
        <dbReference type="EMBL" id="VDP54004.1"/>
    </source>
</evidence>
<sequence>MSGKVLLEFLENRRQHDDDSVDQSEVPKGETALDLLTAEELKQTTHQMTPMDSSQVRNYAGGFVFKVDEITRVRRFLILGVEGGTYYVKEMELAVDNAKFIINMIEEAVMLE</sequence>
<dbReference type="WBParaSite" id="SBAD_0001350801-mRNA-1">
    <property type="protein sequence ID" value="SBAD_0001350801-mRNA-1"/>
    <property type="gene ID" value="SBAD_0001350801"/>
</dbReference>
<keyword evidence="6" id="KW-0687">Ribonucleoprotein</keyword>
<dbReference type="AlphaFoldDB" id="A0A183JB44"/>
<dbReference type="GO" id="GO:0003723">
    <property type="term" value="F:RNA binding"/>
    <property type="evidence" value="ECO:0007669"/>
    <property type="project" value="UniProtKB-KW"/>
</dbReference>
<evidence type="ECO:0000256" key="1">
    <source>
        <dbReference type="ARBA" id="ARBA00004496"/>
    </source>
</evidence>
<accession>A0A183JB44</accession>